<feature type="region of interest" description="Disordered" evidence="1">
    <location>
        <begin position="17"/>
        <end position="67"/>
    </location>
</feature>
<accession>A0A5K3G5I6</accession>
<dbReference type="WBParaSite" id="MCU_014712-RA">
    <property type="protein sequence ID" value="MCU_014712-RA"/>
    <property type="gene ID" value="MCU_014712"/>
</dbReference>
<evidence type="ECO:0000313" key="2">
    <source>
        <dbReference type="WBParaSite" id="MCU_014712-RA"/>
    </source>
</evidence>
<evidence type="ECO:0000256" key="1">
    <source>
        <dbReference type="SAM" id="MobiDB-lite"/>
    </source>
</evidence>
<organism evidence="2">
    <name type="scientific">Mesocestoides corti</name>
    <name type="common">Flatworm</name>
    <dbReference type="NCBI Taxonomy" id="53468"/>
    <lineage>
        <taxon>Eukaryota</taxon>
        <taxon>Metazoa</taxon>
        <taxon>Spiralia</taxon>
        <taxon>Lophotrochozoa</taxon>
        <taxon>Platyhelminthes</taxon>
        <taxon>Cestoda</taxon>
        <taxon>Eucestoda</taxon>
        <taxon>Cyclophyllidea</taxon>
        <taxon>Mesocestoididae</taxon>
        <taxon>Mesocestoides</taxon>
    </lineage>
</organism>
<dbReference type="AlphaFoldDB" id="A0A5K3G5I6"/>
<protein>
    <submittedName>
        <fullName evidence="2">Ovule protein</fullName>
    </submittedName>
</protein>
<reference evidence="2" key="1">
    <citation type="submission" date="2019-11" db="UniProtKB">
        <authorList>
            <consortium name="WormBaseParasite"/>
        </authorList>
    </citation>
    <scope>IDENTIFICATION</scope>
</reference>
<sequence length="67" mass="8082">MLFIFYQMLKSNKFRDSLNHRKSRPYRRSARRSSSLCSHQPKQMTIRTTEQECKRSQSETSMVWLAP</sequence>
<proteinExistence type="predicted"/>
<name>A0A5K3G5I6_MESCO</name>
<feature type="compositionally biased region" description="Basic residues" evidence="1">
    <location>
        <begin position="20"/>
        <end position="31"/>
    </location>
</feature>